<accession>A0A8S3YXE9</accession>
<comment type="caution">
    <text evidence="2">The sequence shown here is derived from an EMBL/GenBank/DDBJ whole genome shotgun (WGS) entry which is preliminary data.</text>
</comment>
<proteinExistence type="predicted"/>
<evidence type="ECO:0000256" key="1">
    <source>
        <dbReference type="SAM" id="MobiDB-lite"/>
    </source>
</evidence>
<feature type="compositionally biased region" description="Polar residues" evidence="1">
    <location>
        <begin position="367"/>
        <end position="387"/>
    </location>
</feature>
<dbReference type="Proteomes" id="UP000678393">
    <property type="component" value="Unassembled WGS sequence"/>
</dbReference>
<evidence type="ECO:0000313" key="2">
    <source>
        <dbReference type="EMBL" id="CAG5120908.1"/>
    </source>
</evidence>
<dbReference type="EMBL" id="CAJHNH020000990">
    <property type="protein sequence ID" value="CAG5120908.1"/>
    <property type="molecule type" value="Genomic_DNA"/>
</dbReference>
<keyword evidence="3" id="KW-1185">Reference proteome</keyword>
<feature type="region of interest" description="Disordered" evidence="1">
    <location>
        <begin position="335"/>
        <end position="387"/>
    </location>
</feature>
<feature type="compositionally biased region" description="Polar residues" evidence="1">
    <location>
        <begin position="456"/>
        <end position="471"/>
    </location>
</feature>
<dbReference type="SUPFAM" id="SSF49265">
    <property type="entry name" value="Fibronectin type III"/>
    <property type="match status" value="1"/>
</dbReference>
<dbReference type="InterPro" id="IPR036116">
    <property type="entry name" value="FN3_sf"/>
</dbReference>
<dbReference type="Gene3D" id="3.40.140.10">
    <property type="entry name" value="Cytidine Deaminase, domain 2"/>
    <property type="match status" value="1"/>
</dbReference>
<organism evidence="2 3">
    <name type="scientific">Candidula unifasciata</name>
    <dbReference type="NCBI Taxonomy" id="100452"/>
    <lineage>
        <taxon>Eukaryota</taxon>
        <taxon>Metazoa</taxon>
        <taxon>Spiralia</taxon>
        <taxon>Lophotrochozoa</taxon>
        <taxon>Mollusca</taxon>
        <taxon>Gastropoda</taxon>
        <taxon>Heterobranchia</taxon>
        <taxon>Euthyneura</taxon>
        <taxon>Panpulmonata</taxon>
        <taxon>Eupulmonata</taxon>
        <taxon>Stylommatophora</taxon>
        <taxon>Helicina</taxon>
        <taxon>Helicoidea</taxon>
        <taxon>Geomitridae</taxon>
        <taxon>Candidula</taxon>
    </lineage>
</organism>
<sequence length="484" mass="53354">MAKEDFDLFWTTHLSSASHSCNHPEATVLYYHTAKEETSNFPWTRKEGTSRLHATAAVARDLLTQVRVATRRNAFTATLIQNFSPCFECAEEIIKTVALAKEKRIKFEISIAFVALNRIRRPSWIWRGMEDCFHGIPVNESNDNVIGLRQLQESGVKLVTFSPNLWSFLFTFLGNGLPLESRGKFLGGKYSNAESRLEEDKLTEADLRQILKGVVITSSSTSLSSSTLEIEWTRPSLFGQKVSDYHIVSKKVAVKNKEEDARLWQIHHTVDKVGVKVTVSGELTACVLADLELDTFYDVTVEAVVKGMSVSVGRKIFRTANKVPIASLKTPTITRKATTTSSRPVTSLVATNNGSPTSDAPIRLRRSNSIQTTTGSPSPRVSCNTDNSAKRATLLRRSSVGTAFPQASPVEELDKQQKPRAEASMFSRSASLRSYSDKSATSNQDSKRKESIDAANKSTTSGIGRNSVSGGRRISTYSIASTML</sequence>
<evidence type="ECO:0000313" key="3">
    <source>
        <dbReference type="Proteomes" id="UP000678393"/>
    </source>
</evidence>
<dbReference type="OrthoDB" id="6073849at2759"/>
<dbReference type="AlphaFoldDB" id="A0A8S3YXE9"/>
<dbReference type="Pfam" id="PF18775">
    <property type="entry name" value="APOBEC4"/>
    <property type="match status" value="1"/>
</dbReference>
<feature type="region of interest" description="Disordered" evidence="1">
    <location>
        <begin position="400"/>
        <end position="471"/>
    </location>
</feature>
<reference evidence="2" key="1">
    <citation type="submission" date="2021-04" db="EMBL/GenBank/DDBJ databases">
        <authorList>
            <consortium name="Molecular Ecology Group"/>
        </authorList>
    </citation>
    <scope>NUCLEOTIDE SEQUENCE</scope>
</reference>
<feature type="compositionally biased region" description="Polar residues" evidence="1">
    <location>
        <begin position="426"/>
        <end position="444"/>
    </location>
</feature>
<gene>
    <name evidence="2" type="ORF">CUNI_LOCUS6466</name>
</gene>
<feature type="compositionally biased region" description="Polar residues" evidence="1">
    <location>
        <begin position="341"/>
        <end position="358"/>
    </location>
</feature>
<name>A0A8S3YXE9_9EUPU</name>
<protein>
    <submittedName>
        <fullName evidence="2">Uncharacterized protein</fullName>
    </submittedName>
</protein>
<feature type="compositionally biased region" description="Basic and acidic residues" evidence="1">
    <location>
        <begin position="412"/>
        <end position="421"/>
    </location>
</feature>
<dbReference type="Gene3D" id="2.60.40.10">
    <property type="entry name" value="Immunoglobulins"/>
    <property type="match status" value="1"/>
</dbReference>
<dbReference type="InterPro" id="IPR013783">
    <property type="entry name" value="Ig-like_fold"/>
</dbReference>